<reference evidence="1 2" key="1">
    <citation type="journal article" date="2011" name="BMC Genomics">
        <title>Insight into cross-talk between intra-amoebal pathogens.</title>
        <authorList>
            <person name="Gimenez G."/>
            <person name="Bertelli C."/>
            <person name="Moliner C."/>
            <person name="Robert C."/>
            <person name="Raoult D."/>
            <person name="Fournier P.E."/>
            <person name="Greub G."/>
        </authorList>
    </citation>
    <scope>NUCLEOTIDE SEQUENCE [LARGE SCALE GENOMIC DNA]</scope>
    <source>
        <strain evidence="1 2">LLAP12</strain>
    </source>
</reference>
<evidence type="ECO:0000313" key="2">
    <source>
        <dbReference type="Proteomes" id="UP000002770"/>
    </source>
</evidence>
<organism evidence="1 2">
    <name type="scientific">Legionella drancourtii LLAP12</name>
    <dbReference type="NCBI Taxonomy" id="658187"/>
    <lineage>
        <taxon>Bacteria</taxon>
        <taxon>Pseudomonadati</taxon>
        <taxon>Pseudomonadota</taxon>
        <taxon>Gammaproteobacteria</taxon>
        <taxon>Legionellales</taxon>
        <taxon>Legionellaceae</taxon>
        <taxon>Legionella</taxon>
    </lineage>
</organism>
<dbReference type="STRING" id="658187.LDG_5184"/>
<proteinExistence type="predicted"/>
<name>G9EJ27_9GAMM</name>
<accession>G9EJ27</accession>
<gene>
    <name evidence="1" type="ORF">LDG_5184</name>
</gene>
<dbReference type="InParanoid" id="G9EJ27"/>
<sequence>MATGWMINSLMATKNARIILFEMGNSFDRMLIHAKAHGKKNQAVVTQQ</sequence>
<protein>
    <submittedName>
        <fullName evidence="1">Uncharacterized protein</fullName>
    </submittedName>
</protein>
<dbReference type="EMBL" id="JH413796">
    <property type="protein sequence ID" value="EHL32593.1"/>
    <property type="molecule type" value="Genomic_DNA"/>
</dbReference>
<keyword evidence="2" id="KW-1185">Reference proteome</keyword>
<dbReference type="HOGENOM" id="CLU_3154350_0_0_6"/>
<dbReference type="Proteomes" id="UP000002770">
    <property type="component" value="Unassembled WGS sequence"/>
</dbReference>
<evidence type="ECO:0000313" key="1">
    <source>
        <dbReference type="EMBL" id="EHL32593.1"/>
    </source>
</evidence>
<dbReference type="AlphaFoldDB" id="G9EJ27"/>
<dbReference type="eggNOG" id="COG3451">
    <property type="taxonomic scope" value="Bacteria"/>
</dbReference>